<feature type="transmembrane region" description="Helical" evidence="1">
    <location>
        <begin position="18"/>
        <end position="35"/>
    </location>
</feature>
<evidence type="ECO:0000313" key="2">
    <source>
        <dbReference type="EMBL" id="RAL50756.1"/>
    </source>
</evidence>
<name>A0A328DZW1_9ASTE</name>
<accession>A0A328DZW1</accession>
<dbReference type="AlphaFoldDB" id="A0A328DZW1"/>
<reference evidence="2 3" key="1">
    <citation type="submission" date="2018-06" db="EMBL/GenBank/DDBJ databases">
        <title>The Genome of Cuscuta australis (Dodder) Provides Insight into the Evolution of Plant Parasitism.</title>
        <authorList>
            <person name="Liu H."/>
        </authorList>
    </citation>
    <scope>NUCLEOTIDE SEQUENCE [LARGE SCALE GENOMIC DNA]</scope>
    <source>
        <strain evidence="3">cv. Yunnan</strain>
        <tissue evidence="2">Vines</tissue>
    </source>
</reference>
<comment type="caution">
    <text evidence="2">The sequence shown here is derived from an EMBL/GenBank/DDBJ whole genome shotgun (WGS) entry which is preliminary data.</text>
</comment>
<dbReference type="EMBL" id="NQVE01000056">
    <property type="protein sequence ID" value="RAL50756.1"/>
    <property type="molecule type" value="Genomic_DNA"/>
</dbReference>
<keyword evidence="1" id="KW-0472">Membrane</keyword>
<keyword evidence="1" id="KW-0812">Transmembrane</keyword>
<sequence length="121" mass="13957">MLFICLHAEMPLFSKVDYSFFFLPCHAIYLFTVVYNGKLRAMVGPLGVVILTRKTKLFRGSEFRESMYASLLCLKIGSGRLLIDKHLLAAEKNANQLSNWDMWQDFKGWICSPKIFGQVDR</sequence>
<gene>
    <name evidence="2" type="ORF">DM860_015903</name>
</gene>
<keyword evidence="3" id="KW-1185">Reference proteome</keyword>
<organism evidence="2 3">
    <name type="scientific">Cuscuta australis</name>
    <dbReference type="NCBI Taxonomy" id="267555"/>
    <lineage>
        <taxon>Eukaryota</taxon>
        <taxon>Viridiplantae</taxon>
        <taxon>Streptophyta</taxon>
        <taxon>Embryophyta</taxon>
        <taxon>Tracheophyta</taxon>
        <taxon>Spermatophyta</taxon>
        <taxon>Magnoliopsida</taxon>
        <taxon>eudicotyledons</taxon>
        <taxon>Gunneridae</taxon>
        <taxon>Pentapetalae</taxon>
        <taxon>asterids</taxon>
        <taxon>lamiids</taxon>
        <taxon>Solanales</taxon>
        <taxon>Convolvulaceae</taxon>
        <taxon>Cuscuteae</taxon>
        <taxon>Cuscuta</taxon>
        <taxon>Cuscuta subgen. Grammica</taxon>
        <taxon>Cuscuta sect. Cleistogrammica</taxon>
    </lineage>
</organism>
<dbReference type="Proteomes" id="UP000249390">
    <property type="component" value="Unassembled WGS sequence"/>
</dbReference>
<keyword evidence="1" id="KW-1133">Transmembrane helix</keyword>
<evidence type="ECO:0000313" key="3">
    <source>
        <dbReference type="Proteomes" id="UP000249390"/>
    </source>
</evidence>
<proteinExistence type="predicted"/>
<protein>
    <submittedName>
        <fullName evidence="2">Uncharacterized protein</fullName>
    </submittedName>
</protein>
<evidence type="ECO:0000256" key="1">
    <source>
        <dbReference type="SAM" id="Phobius"/>
    </source>
</evidence>